<dbReference type="AlphaFoldDB" id="E6UJU1"/>
<evidence type="ECO:0000313" key="1">
    <source>
        <dbReference type="EMBL" id="ADU23937.1"/>
    </source>
</evidence>
<dbReference type="KEGG" id="ral:Rumal_3490"/>
<dbReference type="HOGENOM" id="CLU_2567759_0_0_9"/>
<dbReference type="RefSeq" id="WP_013483487.1">
    <property type="nucleotide sequence ID" value="NC_014824.1"/>
</dbReference>
<name>E6UJU1_RUMA7</name>
<gene>
    <name evidence="1" type="ordered locus">Rumal_3490</name>
</gene>
<accession>E6UJU1</accession>
<keyword evidence="1" id="KW-0614">Plasmid</keyword>
<reference evidence="2" key="1">
    <citation type="journal article" date="2011" name="J. Bacteriol.">
        <title>Complete genome of the cellulolytic ruminal bacterium Ruminococcus albus 7.</title>
        <authorList>
            <person name="Suen G."/>
            <person name="Stevenson D.M."/>
            <person name="Bruce D.C."/>
            <person name="Chertkov O."/>
            <person name="Copeland A."/>
            <person name="Cheng J.F."/>
            <person name="Detter C."/>
            <person name="Detter J.C."/>
            <person name="Goodwin L.A."/>
            <person name="Han C.S."/>
            <person name="Hauser L.J."/>
            <person name="Ivanova N.N."/>
            <person name="Kyrpides N.C."/>
            <person name="Land M.L."/>
            <person name="Lapidus A."/>
            <person name="Lucas S."/>
            <person name="Ovchinnikova G."/>
            <person name="Pitluck S."/>
            <person name="Tapia R."/>
            <person name="Woyke T."/>
            <person name="Boyum J."/>
            <person name="Mead D."/>
            <person name="Weimer P.J."/>
        </authorList>
    </citation>
    <scope>NUCLEOTIDE SEQUENCE [LARGE SCALE GENOMIC DNA]</scope>
    <source>
        <strain evidence="2">ATCC 27210 / DSM 20455 / JCM 14654 / NCDO 2250 / 7</strain>
        <plasmid evidence="2">pRUMAL01</plasmid>
    </source>
</reference>
<protein>
    <submittedName>
        <fullName evidence="1">Uncharacterized protein</fullName>
    </submittedName>
</protein>
<geneLocation type="plasmid" evidence="1 2">
    <name>pRUMAL01</name>
</geneLocation>
<dbReference type="EMBL" id="CP002404">
    <property type="protein sequence ID" value="ADU23937.1"/>
    <property type="molecule type" value="Genomic_DNA"/>
</dbReference>
<proteinExistence type="predicted"/>
<evidence type="ECO:0000313" key="2">
    <source>
        <dbReference type="Proteomes" id="UP000006919"/>
    </source>
</evidence>
<sequence>MGNTRNTRAYYRRVRSKNIERKKKLYNIVYHCNYEKPEGKLSKGKVHCSCPWCAFSGLTYRRIKRGTAMDYSEKHYEEYFDDVV</sequence>
<organism evidence="1 2">
    <name type="scientific">Ruminococcus albus (strain ATCC 27210 / DSM 20455 / JCM 14654 / NCDO 2250 / 7)</name>
    <dbReference type="NCBI Taxonomy" id="697329"/>
    <lineage>
        <taxon>Bacteria</taxon>
        <taxon>Bacillati</taxon>
        <taxon>Bacillota</taxon>
        <taxon>Clostridia</taxon>
        <taxon>Eubacteriales</taxon>
        <taxon>Oscillospiraceae</taxon>
        <taxon>Ruminococcus</taxon>
    </lineage>
</organism>
<dbReference type="OrthoDB" id="2003637at2"/>
<dbReference type="Proteomes" id="UP000006919">
    <property type="component" value="Plasmid pRUMAL01"/>
</dbReference>